<evidence type="ECO:0000313" key="8">
    <source>
        <dbReference type="EMBL" id="VDI28166.1"/>
    </source>
</evidence>
<dbReference type="Pfam" id="PF00022">
    <property type="entry name" value="Actin"/>
    <property type="match status" value="1"/>
</dbReference>
<feature type="compositionally biased region" description="Polar residues" evidence="7">
    <location>
        <begin position="1"/>
        <end position="17"/>
    </location>
</feature>
<evidence type="ECO:0000256" key="3">
    <source>
        <dbReference type="ARBA" id="ARBA00022737"/>
    </source>
</evidence>
<accession>A0A8B6E2Q1</accession>
<dbReference type="InterPro" id="IPR032675">
    <property type="entry name" value="LRR_dom_sf"/>
</dbReference>
<dbReference type="CDD" id="cd00116">
    <property type="entry name" value="LRR_RI"/>
    <property type="match status" value="1"/>
</dbReference>
<evidence type="ECO:0000256" key="4">
    <source>
        <dbReference type="ARBA" id="ARBA00038315"/>
    </source>
</evidence>
<dbReference type="Gene3D" id="3.30.420.40">
    <property type="match status" value="2"/>
</dbReference>
<reference evidence="8" key="1">
    <citation type="submission" date="2018-11" db="EMBL/GenBank/DDBJ databases">
        <authorList>
            <person name="Alioto T."/>
            <person name="Alioto T."/>
        </authorList>
    </citation>
    <scope>NUCLEOTIDE SEQUENCE</scope>
</reference>
<dbReference type="Proteomes" id="UP000596742">
    <property type="component" value="Unassembled WGS sequence"/>
</dbReference>
<dbReference type="PANTHER" id="PTHR24112:SF9">
    <property type="entry name" value="PROTEIN PHOSPHATASE 1 REGULATORY SUBUNIT 37"/>
    <property type="match status" value="1"/>
</dbReference>
<gene>
    <name evidence="8" type="ORF">MGAL_10B031151</name>
</gene>
<keyword evidence="6" id="KW-0175">Coiled coil</keyword>
<dbReference type="OrthoDB" id="10034042at2759"/>
<feature type="region of interest" description="Disordered" evidence="7">
    <location>
        <begin position="1"/>
        <end position="73"/>
    </location>
</feature>
<evidence type="ECO:0000313" key="9">
    <source>
        <dbReference type="Proteomes" id="UP000596742"/>
    </source>
</evidence>
<dbReference type="SUPFAM" id="SSF52047">
    <property type="entry name" value="RNI-like"/>
    <property type="match status" value="1"/>
</dbReference>
<comment type="similarity">
    <text evidence="5">Belongs to the actin family.</text>
</comment>
<dbReference type="PANTHER" id="PTHR24112">
    <property type="entry name" value="LEUCINE-RICH REPEAT, ISOFORM F-RELATED"/>
    <property type="match status" value="1"/>
</dbReference>
<keyword evidence="2" id="KW-0433">Leucine-rich repeat</keyword>
<feature type="coiled-coil region" evidence="6">
    <location>
        <begin position="466"/>
        <end position="493"/>
    </location>
</feature>
<protein>
    <submittedName>
        <fullName evidence="8">Protein phosphatase 1 regulatory subunit 37</fullName>
    </submittedName>
</protein>
<comment type="caution">
    <text evidence="8">The sequence shown here is derived from an EMBL/GenBank/DDBJ whole genome shotgun (WGS) entry which is preliminary data.</text>
</comment>
<comment type="similarity">
    <text evidence="4">Belongs to the PPP1R37 family.</text>
</comment>
<dbReference type="EMBL" id="UYJE01004464">
    <property type="protein sequence ID" value="VDI28166.1"/>
    <property type="molecule type" value="Genomic_DNA"/>
</dbReference>
<evidence type="ECO:0000256" key="2">
    <source>
        <dbReference type="ARBA" id="ARBA00022614"/>
    </source>
</evidence>
<dbReference type="SMART" id="SM00368">
    <property type="entry name" value="LRR_RI"/>
    <property type="match status" value="7"/>
</dbReference>
<dbReference type="SUPFAM" id="SSF53067">
    <property type="entry name" value="Actin-like ATPase domain"/>
    <property type="match status" value="2"/>
</dbReference>
<organism evidence="8 9">
    <name type="scientific">Mytilus galloprovincialis</name>
    <name type="common">Mediterranean mussel</name>
    <dbReference type="NCBI Taxonomy" id="29158"/>
    <lineage>
        <taxon>Eukaryota</taxon>
        <taxon>Metazoa</taxon>
        <taxon>Spiralia</taxon>
        <taxon>Lophotrochozoa</taxon>
        <taxon>Mollusca</taxon>
        <taxon>Bivalvia</taxon>
        <taxon>Autobranchia</taxon>
        <taxon>Pteriomorphia</taxon>
        <taxon>Mytilida</taxon>
        <taxon>Mytiloidea</taxon>
        <taxon>Mytilidae</taxon>
        <taxon>Mytilinae</taxon>
        <taxon>Mytilus</taxon>
    </lineage>
</organism>
<dbReference type="InterPro" id="IPR051279">
    <property type="entry name" value="PP1-Reg/Actin-Interact_Protein"/>
</dbReference>
<feature type="region of interest" description="Disordered" evidence="7">
    <location>
        <begin position="682"/>
        <end position="752"/>
    </location>
</feature>
<keyword evidence="9" id="KW-1185">Reference proteome</keyword>
<dbReference type="InterPro" id="IPR001611">
    <property type="entry name" value="Leu-rich_rpt"/>
</dbReference>
<feature type="compositionally biased region" description="Polar residues" evidence="7">
    <location>
        <begin position="51"/>
        <end position="62"/>
    </location>
</feature>
<name>A0A8B6E2Q1_MYTGA</name>
<comment type="function">
    <text evidence="1">Actins are highly conserved proteins that are involved in various types of cell motility and are ubiquitously expressed in all eukaryotic cells.</text>
</comment>
<dbReference type="Gene3D" id="3.80.10.10">
    <property type="entry name" value="Ribonuclease Inhibitor"/>
    <property type="match status" value="1"/>
</dbReference>
<dbReference type="AlphaFoldDB" id="A0A8B6E2Q1"/>
<evidence type="ECO:0000256" key="5">
    <source>
        <dbReference type="RuleBase" id="RU000487"/>
    </source>
</evidence>
<evidence type="ECO:0000256" key="6">
    <source>
        <dbReference type="SAM" id="Coils"/>
    </source>
</evidence>
<sequence length="1274" mass="141713">MSEIEITTTANSENNNDNTEKVEETEPSPVGDSKCDMQEVNNASRDESEADLSNTKEINTSENQDKKSPLKRNVKFFGDKPVSGYLEPPDPWKNAPSWTSADLINSYKESCKKHNTRPIPTILNQLQGIENVGERYAILSLKGEKLDMKNVETLEEIFKFVQFQCVDLEGTHLDEETSVAIFEMIEYYESACKVNVSFNKGISIRGWQSCAKMVRKTPALTFLDARSCDINERSLPIMGRALRMGCFLKILHLENTYLSGRSLVILVAALKMNDVLKELFLADNKLMPTDGIQIGSLLKYNHVLELLDLRNNPLQDIGITHVCDGLYEQNLDQGLNTLVLWNNQLTYQGMASIAKALTSTQCLETLNLGHNNITNEGIHQMKEGLLQNKSLLRLGLQGTKVTCEGAVALAEVIADSQNFLRIDLRENEIKTAGLMALSLSLKVNDILHRLDLDKDLKKETGIKDYADQQKRLLQDINKKLEDNREMFYKLEREKNLEKAKQAKEHDDEESEMTYFEHCDKVRRPSLLYMPDCPREVTLDSPRCTEEPVDYIPFSAPNSVITTPPGELLLSPQFCPSVKARKIFTVTKCAPHPSGLSIPSIRPPVGEHPIALSSSTPVLPLQPVLINSSSEIPNNSDIMNSDGDKITITSIPKIEPLTVSDVTHALVNESVNQFLNQIICDDSTKTGSTKDSNVSESTDTKLSTVSVVTPDMDANGDHSEINVQSNNDENPLPKISDSEEKSNKNDLQNSELSNVEINNRQLELIANRETDSGVGSYDSEQWTNVEDAVVKPNFQTSLTLNGLTQELANAIEGLEVVPDNSQSSCNGLTEELASTMDGLSVPANQSEGSVSPDDFERELDEMLANVKMTSNIIPGTCGGVLWPPIYTWSGSLPRTIERLVDYIGAVYTKCGLAGETGPRCIIPSVVKNEKNEKIVKIWEFSSTEELYENLKNFLFQLFFRSLLVNAKDRRLVVCESILCPSQVRETLAKVLFIHFEVSSVMFGAGHLLSMLTLGTNTGLVIDLGYSETVVVPVYEGIPVIKALQAIPVAGKAVHRKIEDLLKDTAKITEDGEDKPVSEVPECLTEELLEDIKVRCCFVTNLKRAKEIHEVTVKGGSKDQLPTPPPSVEYPLDGGKILHISGEIREHSCEVLFEQDNEEVSVSTLILDAIIQCPIDMRKVLSENIVIIGGTSMLAGFHHRLRAELYDLLEKPKYKDSLAIKEFRFHQMPAKQNYAAWLGGAMMGALETLPSKSVTRDLYIINGHLTDWCSISSEKQ</sequence>
<dbReference type="Gene3D" id="3.90.640.10">
    <property type="entry name" value="Actin, Chain A, domain 4"/>
    <property type="match status" value="1"/>
</dbReference>
<feature type="compositionally biased region" description="Polar residues" evidence="7">
    <location>
        <begin position="684"/>
        <end position="706"/>
    </location>
</feature>
<dbReference type="CDD" id="cd10207">
    <property type="entry name" value="ASKHA_NBD_Arp10"/>
    <property type="match status" value="1"/>
</dbReference>
<proteinExistence type="inferred from homology"/>
<evidence type="ECO:0000256" key="1">
    <source>
        <dbReference type="ARBA" id="ARBA00003520"/>
    </source>
</evidence>
<dbReference type="Pfam" id="PF13516">
    <property type="entry name" value="LRR_6"/>
    <property type="match status" value="1"/>
</dbReference>
<evidence type="ECO:0000256" key="7">
    <source>
        <dbReference type="SAM" id="MobiDB-lite"/>
    </source>
</evidence>
<dbReference type="InterPro" id="IPR043129">
    <property type="entry name" value="ATPase_NBD"/>
</dbReference>
<dbReference type="InterPro" id="IPR004000">
    <property type="entry name" value="Actin"/>
</dbReference>
<dbReference type="SMART" id="SM00268">
    <property type="entry name" value="ACTIN"/>
    <property type="match status" value="1"/>
</dbReference>
<keyword evidence="3" id="KW-0677">Repeat</keyword>